<comment type="similarity">
    <text evidence="2">Belongs to the tektin family.</text>
</comment>
<protein>
    <recommendedName>
        <fullName evidence="10">Tektin</fullName>
    </recommendedName>
</protein>
<comment type="subcellular location">
    <subcellularLocation>
        <location evidence="1">Cytoplasm</location>
        <location evidence="1">Cytoskeleton</location>
        <location evidence="1">Flagellum axoneme</location>
    </subcellularLocation>
</comment>
<dbReference type="AlphaFoldDB" id="A0A7S0WUX5"/>
<dbReference type="Pfam" id="PF03148">
    <property type="entry name" value="Tektin"/>
    <property type="match status" value="1"/>
</dbReference>
<evidence type="ECO:0000256" key="8">
    <source>
        <dbReference type="ARBA" id="ARBA00023273"/>
    </source>
</evidence>
<reference evidence="9" key="1">
    <citation type="submission" date="2021-01" db="EMBL/GenBank/DDBJ databases">
        <authorList>
            <person name="Corre E."/>
            <person name="Pelletier E."/>
            <person name="Niang G."/>
            <person name="Scheremetjew M."/>
            <person name="Finn R."/>
            <person name="Kale V."/>
            <person name="Holt S."/>
            <person name="Cochrane G."/>
            <person name="Meng A."/>
            <person name="Brown T."/>
            <person name="Cohen L."/>
        </authorList>
    </citation>
    <scope>NUCLEOTIDE SEQUENCE</scope>
    <source>
        <strain evidence="9">CCMP722</strain>
    </source>
</reference>
<evidence type="ECO:0000256" key="3">
    <source>
        <dbReference type="ARBA" id="ARBA00022490"/>
    </source>
</evidence>
<dbReference type="GO" id="GO:0005737">
    <property type="term" value="C:cytoplasm"/>
    <property type="evidence" value="ECO:0007669"/>
    <property type="project" value="UniProtKB-ARBA"/>
</dbReference>
<dbReference type="GO" id="GO:0060294">
    <property type="term" value="P:cilium movement involved in cell motility"/>
    <property type="evidence" value="ECO:0007669"/>
    <property type="project" value="InterPro"/>
</dbReference>
<dbReference type="GO" id="GO:0005929">
    <property type="term" value="C:cilium"/>
    <property type="evidence" value="ECO:0007669"/>
    <property type="project" value="UniProtKB-ARBA"/>
</dbReference>
<evidence type="ECO:0000256" key="2">
    <source>
        <dbReference type="ARBA" id="ARBA00007209"/>
    </source>
</evidence>
<dbReference type="PANTHER" id="PTHR19960">
    <property type="entry name" value="TEKTIN"/>
    <property type="match status" value="1"/>
</dbReference>
<evidence type="ECO:0000313" key="9">
    <source>
        <dbReference type="EMBL" id="CAD8685871.1"/>
    </source>
</evidence>
<evidence type="ECO:0000256" key="7">
    <source>
        <dbReference type="ARBA" id="ARBA00023212"/>
    </source>
</evidence>
<keyword evidence="5" id="KW-0175">Coiled coil</keyword>
<sequence>MSRNAYKDMPFTPPVPGMAPNAWRHDAQKHLEVTTRLVHTSRGLRSASKMVDQLTRKIQMQEQSNVEAALYEKMEKSAQLKTALQSSVETAEQHMESLLADKAEIESLIGMKQQAYELSVNRYQLRTQRPDREHTSDETQNLLCKQQAHLQKNIKALASFANEAENLYKKLASLRATMKSDLKDKATALQLDAKALSLDGRDGMSVTHSVGGAVAPYRERAWGRKSAVVIQDTKSVCEDAVRLHRRLLKVEKDLEASEAAIMKEVQKSLKMKLGQTLQAASVLDKKLRHGYKEIDNAARAKDRLVQALDGKVAPMDLVQQRYHTRHSTRPGREAVHDEVEIALATEFSELNSMVRELSKKHKKVNVQINHLNGAAQNLEHNLRDKRQAYDVDAQCYRLAAGWRPGQSHPVYPRTLKR</sequence>
<proteinExistence type="inferred from homology"/>
<evidence type="ECO:0000256" key="6">
    <source>
        <dbReference type="ARBA" id="ARBA00023069"/>
    </source>
</evidence>
<dbReference type="EMBL" id="HBFA01034825">
    <property type="protein sequence ID" value="CAD8685871.1"/>
    <property type="molecule type" value="Transcribed_RNA"/>
</dbReference>
<gene>
    <name evidence="9" type="ORF">POBO1169_LOCUS17447</name>
</gene>
<name>A0A7S0WUX5_9CHLO</name>
<dbReference type="InterPro" id="IPR048256">
    <property type="entry name" value="Tektin-like"/>
</dbReference>
<keyword evidence="8" id="KW-0966">Cell projection</keyword>
<keyword evidence="7" id="KW-0206">Cytoskeleton</keyword>
<evidence type="ECO:0000256" key="1">
    <source>
        <dbReference type="ARBA" id="ARBA00004611"/>
    </source>
</evidence>
<dbReference type="InterPro" id="IPR000435">
    <property type="entry name" value="Tektins"/>
</dbReference>
<evidence type="ECO:0008006" key="10">
    <source>
        <dbReference type="Google" id="ProtNLM"/>
    </source>
</evidence>
<keyword evidence="3" id="KW-0963">Cytoplasm</keyword>
<accession>A0A7S0WUX5</accession>
<dbReference type="GO" id="GO:0015630">
    <property type="term" value="C:microtubule cytoskeleton"/>
    <property type="evidence" value="ECO:0007669"/>
    <property type="project" value="TreeGrafter"/>
</dbReference>
<evidence type="ECO:0000256" key="4">
    <source>
        <dbReference type="ARBA" id="ARBA00022846"/>
    </source>
</evidence>
<dbReference type="GO" id="GO:0005634">
    <property type="term" value="C:nucleus"/>
    <property type="evidence" value="ECO:0007669"/>
    <property type="project" value="TreeGrafter"/>
</dbReference>
<organism evidence="9">
    <name type="scientific">Pyramimonas obovata</name>
    <dbReference type="NCBI Taxonomy" id="1411642"/>
    <lineage>
        <taxon>Eukaryota</taxon>
        <taxon>Viridiplantae</taxon>
        <taxon>Chlorophyta</taxon>
        <taxon>Pyramimonadophyceae</taxon>
        <taxon>Pyramimonadales</taxon>
        <taxon>Pyramimonadaceae</taxon>
        <taxon>Pyramimonas</taxon>
        <taxon>Pyramimonas incertae sedis</taxon>
    </lineage>
</organism>
<dbReference type="PANTHER" id="PTHR19960:SF25">
    <property type="entry name" value="TEKTIN-1"/>
    <property type="match status" value="1"/>
</dbReference>
<keyword evidence="6" id="KW-0969">Cilium</keyword>
<evidence type="ECO:0000256" key="5">
    <source>
        <dbReference type="ARBA" id="ARBA00023054"/>
    </source>
</evidence>
<keyword evidence="4" id="KW-0282">Flagellum</keyword>
<dbReference type="GO" id="GO:0060271">
    <property type="term" value="P:cilium assembly"/>
    <property type="evidence" value="ECO:0007669"/>
    <property type="project" value="TreeGrafter"/>
</dbReference>